<dbReference type="PANTHER" id="PTHR12128:SF66">
    <property type="entry name" value="4-HYDROXY-2-OXOGLUTARATE ALDOLASE, MITOCHONDRIAL"/>
    <property type="match status" value="1"/>
</dbReference>
<dbReference type="Gene3D" id="3.20.20.70">
    <property type="entry name" value="Aldolase class I"/>
    <property type="match status" value="1"/>
</dbReference>
<evidence type="ECO:0000313" key="10">
    <source>
        <dbReference type="Proteomes" id="UP000325785"/>
    </source>
</evidence>
<name>A0A0T5PBK1_9RHOB</name>
<dbReference type="Proteomes" id="UP000051401">
    <property type="component" value="Unassembled WGS sequence"/>
</dbReference>
<dbReference type="CDD" id="cd00408">
    <property type="entry name" value="DHDPS-like"/>
    <property type="match status" value="1"/>
</dbReference>
<dbReference type="GO" id="GO:0044281">
    <property type="term" value="P:small molecule metabolic process"/>
    <property type="evidence" value="ECO:0007669"/>
    <property type="project" value="UniProtKB-ARBA"/>
</dbReference>
<dbReference type="InterPro" id="IPR020625">
    <property type="entry name" value="Schiff_base-form_aldolases_AS"/>
</dbReference>
<dbReference type="EMBL" id="CP031598">
    <property type="protein sequence ID" value="QEW25664.1"/>
    <property type="molecule type" value="Genomic_DNA"/>
</dbReference>
<dbReference type="PANTHER" id="PTHR12128">
    <property type="entry name" value="DIHYDRODIPICOLINATE SYNTHASE"/>
    <property type="match status" value="1"/>
</dbReference>
<dbReference type="AlphaFoldDB" id="A0A0T5PBK1"/>
<keyword evidence="3" id="KW-0704">Schiff base</keyword>
<evidence type="ECO:0000256" key="1">
    <source>
        <dbReference type="ARBA" id="ARBA00007592"/>
    </source>
</evidence>
<dbReference type="InterPro" id="IPR002220">
    <property type="entry name" value="DapA-like"/>
</dbReference>
<dbReference type="STRING" id="540747.SAMN04488031_10495"/>
<evidence type="ECO:0000313" key="7">
    <source>
        <dbReference type="EMBL" id="KRS18630.1"/>
    </source>
</evidence>
<accession>A0A0T5PBK1</accession>
<dbReference type="RefSeq" id="WP_057814905.1">
    <property type="nucleotide sequence ID" value="NZ_CP031598.1"/>
</dbReference>
<evidence type="ECO:0000313" key="9">
    <source>
        <dbReference type="Proteomes" id="UP000051401"/>
    </source>
</evidence>
<dbReference type="GO" id="GO:0008840">
    <property type="term" value="F:4-hydroxy-tetrahydrodipicolinate synthase activity"/>
    <property type="evidence" value="ECO:0007669"/>
    <property type="project" value="UniProtKB-EC"/>
</dbReference>
<dbReference type="PIRSF" id="PIRSF001365">
    <property type="entry name" value="DHDPS"/>
    <property type="match status" value="1"/>
</dbReference>
<dbReference type="KEGG" id="rid:RIdsm_01451"/>
<dbReference type="PROSITE" id="PS00666">
    <property type="entry name" value="DHDPS_2"/>
    <property type="match status" value="1"/>
</dbReference>
<evidence type="ECO:0000256" key="5">
    <source>
        <dbReference type="PIRSR" id="PIRSR001365-1"/>
    </source>
</evidence>
<dbReference type="PATRIC" id="fig|540747.5.peg.3889"/>
<feature type="binding site" evidence="6">
    <location>
        <position position="48"/>
    </location>
    <ligand>
        <name>pyruvate</name>
        <dbReference type="ChEBI" id="CHEBI:15361"/>
    </ligand>
</feature>
<organism evidence="7 9">
    <name type="scientific">Roseovarius indicus</name>
    <dbReference type="NCBI Taxonomy" id="540747"/>
    <lineage>
        <taxon>Bacteria</taxon>
        <taxon>Pseudomonadati</taxon>
        <taxon>Pseudomonadota</taxon>
        <taxon>Alphaproteobacteria</taxon>
        <taxon>Rhodobacterales</taxon>
        <taxon>Roseobacteraceae</taxon>
        <taxon>Roseovarius</taxon>
    </lineage>
</organism>
<dbReference type="Proteomes" id="UP000325785">
    <property type="component" value="Chromosome"/>
</dbReference>
<protein>
    <submittedName>
        <fullName evidence="8">4-hydroxy-tetrahydrodipicolinate synthase</fullName>
        <ecNumber evidence="8">4.3.3.7</ecNumber>
    </submittedName>
</protein>
<dbReference type="SUPFAM" id="SSF51569">
    <property type="entry name" value="Aldolase"/>
    <property type="match status" value="1"/>
</dbReference>
<feature type="active site" description="Schiff-base intermediate with substrate" evidence="5">
    <location>
        <position position="163"/>
    </location>
</feature>
<dbReference type="InterPro" id="IPR013785">
    <property type="entry name" value="Aldolase_TIM"/>
</dbReference>
<proteinExistence type="inferred from homology"/>
<reference evidence="8 10" key="2">
    <citation type="submission" date="2018-08" db="EMBL/GenBank/DDBJ databases">
        <title>Genetic Globetrotter - A new plasmid hitch-hiking vast phylogenetic and geographic distances.</title>
        <authorList>
            <person name="Vollmers J."/>
            <person name="Petersen J."/>
        </authorList>
    </citation>
    <scope>NUCLEOTIDE SEQUENCE [LARGE SCALE GENOMIC DNA]</scope>
    <source>
        <strain evidence="8 10">DSM 26383</strain>
    </source>
</reference>
<evidence type="ECO:0000256" key="3">
    <source>
        <dbReference type="ARBA" id="ARBA00023270"/>
    </source>
</evidence>
<feature type="active site" description="Proton donor/acceptor" evidence="5">
    <location>
        <position position="135"/>
    </location>
</feature>
<gene>
    <name evidence="8" type="primary">dapA_3</name>
    <name evidence="8" type="ORF">RIdsm_01451</name>
    <name evidence="7" type="ORF">XM52_07595</name>
</gene>
<dbReference type="Pfam" id="PF00701">
    <property type="entry name" value="DHDPS"/>
    <property type="match status" value="1"/>
</dbReference>
<sequence length="301" mass="31081">MTKPLTGLMPACPTSLTAEGGADVASMKAVVRHMLDNGASGLVPLGGTGEYTSLSPETRIATIEACVEAASGAPVYAGVLAPGLGDALPAARAFAEAGADGLMLMIPYYVKLTQSGVIDYFHAVRDAVDLPIMFYDNPARSHFVVDTDTIAALAEDGTINSIKASNTDMAAFDRLVRSVGPDFSVLSGQDTLFAQQVALGAVGGVLTSAVLVPGIWAQVQELAADGKLAEAIALQRSLEPLMAALFCEENPVPLRHALALIGLETGSSPVPLHPLSDSARKQVEKAMSDLRASGVNLPRAG</sequence>
<dbReference type="PRINTS" id="PR00146">
    <property type="entry name" value="DHPICSNTHASE"/>
</dbReference>
<dbReference type="SMART" id="SM01130">
    <property type="entry name" value="DHDPS"/>
    <property type="match status" value="1"/>
</dbReference>
<evidence type="ECO:0000256" key="6">
    <source>
        <dbReference type="PIRSR" id="PIRSR001365-2"/>
    </source>
</evidence>
<reference evidence="7 9" key="1">
    <citation type="submission" date="2015-04" db="EMBL/GenBank/DDBJ databases">
        <title>The draft genome sequence of Roseovarius indicus B108T.</title>
        <authorList>
            <person name="Li G."/>
            <person name="Lai Q."/>
            <person name="Shao Z."/>
            <person name="Yan P."/>
        </authorList>
    </citation>
    <scope>NUCLEOTIDE SEQUENCE [LARGE SCALE GENOMIC DNA]</scope>
    <source>
        <strain evidence="7 9">B108</strain>
    </source>
</reference>
<comment type="similarity">
    <text evidence="1 4">Belongs to the DapA family.</text>
</comment>
<evidence type="ECO:0000256" key="2">
    <source>
        <dbReference type="ARBA" id="ARBA00023239"/>
    </source>
</evidence>
<dbReference type="EC" id="4.3.3.7" evidence="8"/>
<dbReference type="EMBL" id="LAXI01000003">
    <property type="protein sequence ID" value="KRS18630.1"/>
    <property type="molecule type" value="Genomic_DNA"/>
</dbReference>
<keyword evidence="9" id="KW-1185">Reference proteome</keyword>
<feature type="binding site" evidence="6">
    <location>
        <position position="205"/>
    </location>
    <ligand>
        <name>pyruvate</name>
        <dbReference type="ChEBI" id="CHEBI:15361"/>
    </ligand>
</feature>
<evidence type="ECO:0000256" key="4">
    <source>
        <dbReference type="PIRNR" id="PIRNR001365"/>
    </source>
</evidence>
<keyword evidence="2 4" id="KW-0456">Lyase</keyword>
<evidence type="ECO:0000313" key="8">
    <source>
        <dbReference type="EMBL" id="QEW25664.1"/>
    </source>
</evidence>